<dbReference type="EMBL" id="GAKP01017571">
    <property type="protein sequence ID" value="JAC41381.1"/>
    <property type="molecule type" value="Transcribed_RNA"/>
</dbReference>
<keyword evidence="1" id="KW-0732">Signal</keyword>
<evidence type="ECO:0008006" key="3">
    <source>
        <dbReference type="Google" id="ProtNLM"/>
    </source>
</evidence>
<dbReference type="AlphaFoldDB" id="A0A034VFW1"/>
<accession>A0A034VFW1</accession>
<proteinExistence type="predicted"/>
<evidence type="ECO:0000313" key="2">
    <source>
        <dbReference type="EMBL" id="JAC41384.1"/>
    </source>
</evidence>
<feature type="chain" id="PRO_5007369070" description="Secreted protein" evidence="1">
    <location>
        <begin position="22"/>
        <end position="116"/>
    </location>
</feature>
<sequence>MSAPTLFNFFTVACALCFSSASNQLTIASLFFSTPSTAHRVLSTVTLLSRLITACAVMCCVYRFVPPSTAPQHAFLIPARACAPDLMTLAGNLRWQHNRLQLPLTITAATNAAALH</sequence>
<name>A0A034VFW1_BACDO</name>
<evidence type="ECO:0000256" key="1">
    <source>
        <dbReference type="SAM" id="SignalP"/>
    </source>
</evidence>
<feature type="signal peptide" evidence="1">
    <location>
        <begin position="1"/>
        <end position="21"/>
    </location>
</feature>
<protein>
    <recommendedName>
        <fullName evidence="3">Secreted protein</fullName>
    </recommendedName>
</protein>
<organism evidence="2">
    <name type="scientific">Bactrocera dorsalis</name>
    <name type="common">Oriental fruit fly</name>
    <name type="synonym">Dacus dorsalis</name>
    <dbReference type="NCBI Taxonomy" id="27457"/>
    <lineage>
        <taxon>Eukaryota</taxon>
        <taxon>Metazoa</taxon>
        <taxon>Ecdysozoa</taxon>
        <taxon>Arthropoda</taxon>
        <taxon>Hexapoda</taxon>
        <taxon>Insecta</taxon>
        <taxon>Pterygota</taxon>
        <taxon>Neoptera</taxon>
        <taxon>Endopterygota</taxon>
        <taxon>Diptera</taxon>
        <taxon>Brachycera</taxon>
        <taxon>Muscomorpha</taxon>
        <taxon>Tephritoidea</taxon>
        <taxon>Tephritidae</taxon>
        <taxon>Bactrocera</taxon>
        <taxon>Bactrocera</taxon>
    </lineage>
</organism>
<reference evidence="2" key="1">
    <citation type="journal article" date="2014" name="BMC Genomics">
        <title>Characterizing the developmental transcriptome of the oriental fruit fly, Bactrocera dorsalis (Diptera: Tephritidae) through comparative genomic analysis with Drosophila melanogaster utilizing modENCODE datasets.</title>
        <authorList>
            <person name="Geib S.M."/>
            <person name="Calla B."/>
            <person name="Hall B."/>
            <person name="Hou S."/>
            <person name="Manoukis N.C."/>
        </authorList>
    </citation>
    <scope>NUCLEOTIDE SEQUENCE</scope>
    <source>
        <strain evidence="2">Punador</strain>
    </source>
</reference>
<dbReference type="EMBL" id="GAKP01017568">
    <property type="protein sequence ID" value="JAC41384.1"/>
    <property type="molecule type" value="Transcribed_RNA"/>
</dbReference>